<sequence>MKIVLASHNKGKIQEVTDILAPFGIEVEPIPEDFPEIEEDGDSFEENAKIKARAVCKATGLPAVGDDSGLVIDALDGFPGIHSARWAGPNVSAHEKNQLLIEKMLPIPEDERGAQFVCVAACVFPDGRELSVRGQCRGTILSEEHGTGGFGYDPIFCVPEYGCTFGELASDVKNSISHRARAFTALGSALKQYAEEGE</sequence>
<keyword evidence="3" id="KW-0479">Metal-binding</keyword>
<keyword evidence="3" id="KW-0460">Magnesium</keyword>
<feature type="active site" description="Proton acceptor" evidence="3">
    <location>
        <position position="67"/>
    </location>
</feature>
<protein>
    <recommendedName>
        <fullName evidence="3">dITP/XTP pyrophosphatase</fullName>
        <ecNumber evidence="3">3.6.1.66</ecNumber>
    </recommendedName>
    <alternativeName>
        <fullName evidence="3">Non-canonical purine NTP pyrophosphatase</fullName>
    </alternativeName>
    <alternativeName>
        <fullName evidence="3">Non-standard purine NTP pyrophosphatase</fullName>
    </alternativeName>
    <alternativeName>
        <fullName evidence="3">Nucleoside-triphosphate diphosphatase</fullName>
    </alternativeName>
    <alternativeName>
        <fullName evidence="3">Nucleoside-triphosphate pyrophosphatase</fullName>
        <shortName evidence="3">NTPase</shortName>
    </alternativeName>
</protein>
<keyword evidence="6" id="KW-1185">Reference proteome</keyword>
<comment type="caution">
    <text evidence="5">The sequence shown here is derived from an EMBL/GenBank/DDBJ whole genome shotgun (WGS) entry which is preliminary data.</text>
</comment>
<comment type="function">
    <text evidence="3">Pyrophosphatase that catalyzes the hydrolysis of nucleoside triphosphates to their monophosphate derivatives, with a high preference for the non-canonical purine nucleotides XTP (xanthosine triphosphate), dITP (deoxyinosine triphosphate) and ITP. Seems to function as a house-cleaning enzyme that removes non-canonical purine nucleotides from the nucleotide pool, thus preventing their incorporation into DNA/RNA and avoiding chromosomal lesions.</text>
</comment>
<feature type="binding site" evidence="3">
    <location>
        <begin position="7"/>
        <end position="12"/>
    </location>
    <ligand>
        <name>substrate</name>
    </ligand>
</feature>
<feature type="binding site" evidence="3">
    <location>
        <position position="67"/>
    </location>
    <ligand>
        <name>Mg(2+)</name>
        <dbReference type="ChEBI" id="CHEBI:18420"/>
    </ligand>
</feature>
<dbReference type="PANTHER" id="PTHR11067">
    <property type="entry name" value="INOSINE TRIPHOSPHATE PYROPHOSPHATASE/HAM1 PROTEIN"/>
    <property type="match status" value="1"/>
</dbReference>
<evidence type="ECO:0000313" key="6">
    <source>
        <dbReference type="Proteomes" id="UP000783588"/>
    </source>
</evidence>
<evidence type="ECO:0000313" key="5">
    <source>
        <dbReference type="EMBL" id="MBU5490329.1"/>
    </source>
</evidence>
<comment type="catalytic activity">
    <reaction evidence="3">
        <text>dITP + H2O = dIMP + diphosphate + H(+)</text>
        <dbReference type="Rhea" id="RHEA:28342"/>
        <dbReference type="ChEBI" id="CHEBI:15377"/>
        <dbReference type="ChEBI" id="CHEBI:15378"/>
        <dbReference type="ChEBI" id="CHEBI:33019"/>
        <dbReference type="ChEBI" id="CHEBI:61194"/>
        <dbReference type="ChEBI" id="CHEBI:61382"/>
        <dbReference type="EC" id="3.6.1.66"/>
    </reaction>
</comment>
<evidence type="ECO:0000256" key="2">
    <source>
        <dbReference type="ARBA" id="ARBA00023080"/>
    </source>
</evidence>
<dbReference type="InterPro" id="IPR020922">
    <property type="entry name" value="dITP/XTP_pyrophosphatase"/>
</dbReference>
<comment type="subunit">
    <text evidence="3">Homodimer.</text>
</comment>
<keyword evidence="2 3" id="KW-0546">Nucleotide metabolism</keyword>
<dbReference type="InterPro" id="IPR002637">
    <property type="entry name" value="RdgB/HAM1"/>
</dbReference>
<dbReference type="Proteomes" id="UP000783588">
    <property type="component" value="Unassembled WGS sequence"/>
</dbReference>
<keyword evidence="1 3" id="KW-0378">Hydrolase</keyword>
<gene>
    <name evidence="5" type="primary">rdgB</name>
    <name evidence="5" type="ORF">KQI75_06810</name>
</gene>
<feature type="binding site" evidence="3">
    <location>
        <position position="68"/>
    </location>
    <ligand>
        <name>substrate</name>
    </ligand>
</feature>
<keyword evidence="3" id="KW-0547">Nucleotide-binding</keyword>
<dbReference type="Pfam" id="PF01725">
    <property type="entry name" value="Ham1p_like"/>
    <property type="match status" value="1"/>
</dbReference>
<dbReference type="PANTHER" id="PTHR11067:SF9">
    <property type="entry name" value="INOSINE TRIPHOSPHATE PYROPHOSPHATASE"/>
    <property type="match status" value="1"/>
</dbReference>
<evidence type="ECO:0000256" key="1">
    <source>
        <dbReference type="ARBA" id="ARBA00022801"/>
    </source>
</evidence>
<comment type="catalytic activity">
    <reaction evidence="3">
        <text>ITP + H2O = IMP + diphosphate + H(+)</text>
        <dbReference type="Rhea" id="RHEA:29399"/>
        <dbReference type="ChEBI" id="CHEBI:15377"/>
        <dbReference type="ChEBI" id="CHEBI:15378"/>
        <dbReference type="ChEBI" id="CHEBI:33019"/>
        <dbReference type="ChEBI" id="CHEBI:58053"/>
        <dbReference type="ChEBI" id="CHEBI:61402"/>
        <dbReference type="EC" id="3.6.1.66"/>
    </reaction>
</comment>
<dbReference type="CDD" id="cd00515">
    <property type="entry name" value="HAM1"/>
    <property type="match status" value="1"/>
</dbReference>
<feature type="binding site" evidence="3">
    <location>
        <begin position="150"/>
        <end position="153"/>
    </location>
    <ligand>
        <name>substrate</name>
    </ligand>
</feature>
<proteinExistence type="inferred from homology"/>
<dbReference type="EC" id="3.6.1.66" evidence="3"/>
<dbReference type="RefSeq" id="WP_216469993.1">
    <property type="nucleotide sequence ID" value="NZ_JAHLQI010000003.1"/>
</dbReference>
<organism evidence="5 6">
    <name type="scientific">Butyricicoccus intestinisimiae</name>
    <dbReference type="NCBI Taxonomy" id="2841509"/>
    <lineage>
        <taxon>Bacteria</taxon>
        <taxon>Bacillati</taxon>
        <taxon>Bacillota</taxon>
        <taxon>Clostridia</taxon>
        <taxon>Eubacteriales</taxon>
        <taxon>Butyricicoccaceae</taxon>
        <taxon>Butyricicoccus</taxon>
    </lineage>
</organism>
<feature type="binding site" evidence="3">
    <location>
        <begin position="178"/>
        <end position="179"/>
    </location>
    <ligand>
        <name>substrate</name>
    </ligand>
</feature>
<dbReference type="NCBIfam" id="TIGR00042">
    <property type="entry name" value="RdgB/HAM1 family non-canonical purine NTP pyrophosphatase"/>
    <property type="match status" value="1"/>
</dbReference>
<comment type="cofactor">
    <cofactor evidence="3">
        <name>Mg(2+)</name>
        <dbReference type="ChEBI" id="CHEBI:18420"/>
    </cofactor>
    <text evidence="3">Binds 1 Mg(2+) ion per subunit.</text>
</comment>
<comment type="catalytic activity">
    <reaction evidence="3">
        <text>XTP + H2O = XMP + diphosphate + H(+)</text>
        <dbReference type="Rhea" id="RHEA:28610"/>
        <dbReference type="ChEBI" id="CHEBI:15377"/>
        <dbReference type="ChEBI" id="CHEBI:15378"/>
        <dbReference type="ChEBI" id="CHEBI:33019"/>
        <dbReference type="ChEBI" id="CHEBI:57464"/>
        <dbReference type="ChEBI" id="CHEBI:61314"/>
        <dbReference type="EC" id="3.6.1.66"/>
    </reaction>
</comment>
<feature type="binding site" evidence="3">
    <location>
        <position position="38"/>
    </location>
    <ligand>
        <name>Mg(2+)</name>
        <dbReference type="ChEBI" id="CHEBI:18420"/>
    </ligand>
</feature>
<comment type="similarity">
    <text evidence="3 4">Belongs to the HAM1 NTPase family.</text>
</comment>
<evidence type="ECO:0000256" key="4">
    <source>
        <dbReference type="RuleBase" id="RU003781"/>
    </source>
</evidence>
<reference evidence="5 6" key="1">
    <citation type="submission" date="2021-06" db="EMBL/GenBank/DDBJ databases">
        <authorList>
            <person name="Sun Q."/>
            <person name="Li D."/>
        </authorList>
    </citation>
    <scope>NUCLEOTIDE SEQUENCE [LARGE SCALE GENOMIC DNA]</scope>
    <source>
        <strain evidence="5 6">MSJd-7</strain>
    </source>
</reference>
<dbReference type="HAMAP" id="MF_01405">
    <property type="entry name" value="Non_canon_purine_NTPase"/>
    <property type="match status" value="1"/>
</dbReference>
<accession>A0ABS6ETY5</accession>
<evidence type="ECO:0000256" key="3">
    <source>
        <dbReference type="HAMAP-Rule" id="MF_01405"/>
    </source>
</evidence>
<feature type="binding site" evidence="3">
    <location>
        <position position="173"/>
    </location>
    <ligand>
        <name>substrate</name>
    </ligand>
</feature>
<name>A0ABS6ETY5_9FIRM</name>
<dbReference type="EMBL" id="JAHLQI010000003">
    <property type="protein sequence ID" value="MBU5490329.1"/>
    <property type="molecule type" value="Genomic_DNA"/>
</dbReference>